<keyword evidence="1" id="KW-0732">Signal</keyword>
<feature type="signal peptide" evidence="1">
    <location>
        <begin position="1"/>
        <end position="26"/>
    </location>
</feature>
<dbReference type="AlphaFoldDB" id="A0A1I1KAV2"/>
<evidence type="ECO:0000256" key="1">
    <source>
        <dbReference type="SAM" id="SignalP"/>
    </source>
</evidence>
<gene>
    <name evidence="2" type="ORF">SAMN04487968_10869</name>
</gene>
<reference evidence="2 3" key="1">
    <citation type="submission" date="2016-10" db="EMBL/GenBank/DDBJ databases">
        <authorList>
            <person name="de Groot N.N."/>
        </authorList>
    </citation>
    <scope>NUCLEOTIDE SEQUENCE [LARGE SCALE GENOMIC DNA]</scope>
    <source>
        <strain evidence="2 3">CGMCC 1.7056</strain>
    </source>
</reference>
<keyword evidence="3" id="KW-1185">Reference proteome</keyword>
<organism evidence="2 3">
    <name type="scientific">Nocardioides terrae</name>
    <dbReference type="NCBI Taxonomy" id="574651"/>
    <lineage>
        <taxon>Bacteria</taxon>
        <taxon>Bacillati</taxon>
        <taxon>Actinomycetota</taxon>
        <taxon>Actinomycetes</taxon>
        <taxon>Propionibacteriales</taxon>
        <taxon>Nocardioidaceae</taxon>
        <taxon>Nocardioides</taxon>
    </lineage>
</organism>
<protein>
    <submittedName>
        <fullName evidence="2">Uncharacterized protein</fullName>
    </submittedName>
</protein>
<accession>A0A1I1KAV2</accession>
<dbReference type="RefSeq" id="WP_091124028.1">
    <property type="nucleotide sequence ID" value="NZ_FOLB01000008.1"/>
</dbReference>
<evidence type="ECO:0000313" key="3">
    <source>
        <dbReference type="Proteomes" id="UP000198832"/>
    </source>
</evidence>
<name>A0A1I1KAV2_9ACTN</name>
<proteinExistence type="predicted"/>
<dbReference type="Proteomes" id="UP000198832">
    <property type="component" value="Unassembled WGS sequence"/>
</dbReference>
<sequence length="244" mass="25601">MRRTSRVLVTAFAGLALTAPAAAAHAAQANPWSAYFPAKGVTCTMTSTHGDGTTETKRETVLVKSAKKVVTRVSGGGRSTSMLLPGGKLSSTFAFTERSSDISMRVVVASTYPSPTKLEHHRPGSGKVTMTATLPAKYAKVAVKHGRTLTMTGTYRITGVGSRTVTLGDPAATRVDAIGIRTKLRSFTMTNATSIFAKVIRGEMRGLFASLGDTEWVARGRGTVQVQSTEADGTPTTATQVGCS</sequence>
<feature type="chain" id="PRO_5039518452" evidence="1">
    <location>
        <begin position="27"/>
        <end position="244"/>
    </location>
</feature>
<dbReference type="EMBL" id="FOLB01000008">
    <property type="protein sequence ID" value="SFC58047.1"/>
    <property type="molecule type" value="Genomic_DNA"/>
</dbReference>
<evidence type="ECO:0000313" key="2">
    <source>
        <dbReference type="EMBL" id="SFC58047.1"/>
    </source>
</evidence>